<dbReference type="SUPFAM" id="SSF50044">
    <property type="entry name" value="SH3-domain"/>
    <property type="match status" value="1"/>
</dbReference>
<feature type="compositionally biased region" description="Pro residues" evidence="9">
    <location>
        <begin position="616"/>
        <end position="627"/>
    </location>
</feature>
<evidence type="ECO:0000256" key="9">
    <source>
        <dbReference type="SAM" id="MobiDB-lite"/>
    </source>
</evidence>
<feature type="compositionally biased region" description="Pro residues" evidence="9">
    <location>
        <begin position="577"/>
        <end position="607"/>
    </location>
</feature>
<accession>F2TXH8</accession>
<evidence type="ECO:0000259" key="11">
    <source>
        <dbReference type="PROSITE" id="PS51741"/>
    </source>
</evidence>
<dbReference type="RefSeq" id="XP_004998262.1">
    <property type="nucleotide sequence ID" value="XM_004998205.1"/>
</dbReference>
<dbReference type="KEGG" id="sre:PTSG_00794"/>
<gene>
    <name evidence="12" type="ORF">PTSG_00794</name>
</gene>
<dbReference type="AlphaFoldDB" id="F2TXH8"/>
<feature type="compositionally biased region" description="Acidic residues" evidence="9">
    <location>
        <begin position="557"/>
        <end position="571"/>
    </location>
</feature>
<evidence type="ECO:0000256" key="8">
    <source>
        <dbReference type="SAM" id="Coils"/>
    </source>
</evidence>
<keyword evidence="3" id="KW-0963">Cytoplasm</keyword>
<dbReference type="EMBL" id="GL832956">
    <property type="protein sequence ID" value="EGD76087.1"/>
    <property type="molecule type" value="Genomic_DNA"/>
</dbReference>
<evidence type="ECO:0000313" key="12">
    <source>
        <dbReference type="EMBL" id="EGD76087.1"/>
    </source>
</evidence>
<feature type="coiled-coil region" evidence="8">
    <location>
        <begin position="250"/>
        <end position="284"/>
    </location>
</feature>
<dbReference type="InterPro" id="IPR031160">
    <property type="entry name" value="F_BAR_dom"/>
</dbReference>
<dbReference type="CDD" id="cd00174">
    <property type="entry name" value="SH3"/>
    <property type="match status" value="1"/>
</dbReference>
<dbReference type="OrthoDB" id="28357at2759"/>
<dbReference type="InterPro" id="IPR027267">
    <property type="entry name" value="AH/BAR_dom_sf"/>
</dbReference>
<evidence type="ECO:0000256" key="1">
    <source>
        <dbReference type="ARBA" id="ARBA00004245"/>
    </source>
</evidence>
<dbReference type="PANTHER" id="PTHR23065">
    <property type="entry name" value="PROLINE-SERINE-THREONINE PHOSPHATASE INTERACTING PROTEIN 1"/>
    <property type="match status" value="1"/>
</dbReference>
<keyword evidence="13" id="KW-1185">Reference proteome</keyword>
<dbReference type="PANTHER" id="PTHR23065:SF7">
    <property type="entry name" value="NOSTRIN, ISOFORM H"/>
    <property type="match status" value="1"/>
</dbReference>
<dbReference type="Pfam" id="PF00611">
    <property type="entry name" value="FCH"/>
    <property type="match status" value="1"/>
</dbReference>
<dbReference type="InterPro" id="IPR001060">
    <property type="entry name" value="FCH_dom"/>
</dbReference>
<keyword evidence="7 8" id="KW-0175">Coiled coil</keyword>
<dbReference type="Gene3D" id="2.30.30.40">
    <property type="entry name" value="SH3 Domains"/>
    <property type="match status" value="1"/>
</dbReference>
<dbReference type="InParanoid" id="F2TXH8"/>
<reference evidence="12" key="1">
    <citation type="submission" date="2009-08" db="EMBL/GenBank/DDBJ databases">
        <title>Annotation of Salpingoeca rosetta.</title>
        <authorList>
            <consortium name="The Broad Institute Genome Sequencing Platform"/>
            <person name="Russ C."/>
            <person name="Cuomo C."/>
            <person name="Burger G."/>
            <person name="Gray M.W."/>
            <person name="Holland P.W.H."/>
            <person name="King N."/>
            <person name="Lang F.B.F."/>
            <person name="Roger A.J."/>
            <person name="Ruiz-Trillo I."/>
            <person name="Young S.K."/>
            <person name="Zeng Q."/>
            <person name="Gargeya S."/>
            <person name="Alvarado L."/>
            <person name="Berlin A."/>
            <person name="Chapman S.B."/>
            <person name="Chen Z."/>
            <person name="Freedman E."/>
            <person name="Gellesch M."/>
            <person name="Goldberg J."/>
            <person name="Griggs A."/>
            <person name="Gujja S."/>
            <person name="Heilman E."/>
            <person name="Heiman D."/>
            <person name="Howarth C."/>
            <person name="Mehta T."/>
            <person name="Neiman D."/>
            <person name="Pearson M."/>
            <person name="Roberts A."/>
            <person name="Saif S."/>
            <person name="Shea T."/>
            <person name="Shenoy N."/>
            <person name="Sisk P."/>
            <person name="Stolte C."/>
            <person name="Sykes S."/>
            <person name="White J."/>
            <person name="Yandava C."/>
            <person name="Haas B."/>
            <person name="Nusbaum C."/>
            <person name="Birren B."/>
        </authorList>
    </citation>
    <scope>NUCLEOTIDE SEQUENCE [LARGE SCALE GENOMIC DNA]</scope>
    <source>
        <strain evidence="12">ATCC 50818</strain>
    </source>
</reference>
<evidence type="ECO:0008006" key="14">
    <source>
        <dbReference type="Google" id="ProtNLM"/>
    </source>
</evidence>
<dbReference type="GO" id="GO:0005886">
    <property type="term" value="C:plasma membrane"/>
    <property type="evidence" value="ECO:0007669"/>
    <property type="project" value="TreeGrafter"/>
</dbReference>
<protein>
    <recommendedName>
        <fullName evidence="14">SH3 domain-containing protein</fullName>
    </recommendedName>
</protein>
<feature type="domain" description="F-BAR" evidence="11">
    <location>
        <begin position="76"/>
        <end position="344"/>
    </location>
</feature>
<dbReference type="GO" id="GO:0043226">
    <property type="term" value="C:organelle"/>
    <property type="evidence" value="ECO:0007669"/>
    <property type="project" value="UniProtKB-ARBA"/>
</dbReference>
<dbReference type="GeneID" id="16078857"/>
<feature type="compositionally biased region" description="Low complexity" evidence="9">
    <location>
        <begin position="8"/>
        <end position="45"/>
    </location>
</feature>
<keyword evidence="4" id="KW-0597">Phosphoprotein</keyword>
<dbReference type="eggNOG" id="KOG4429">
    <property type="taxonomic scope" value="Eukaryota"/>
</dbReference>
<evidence type="ECO:0000256" key="2">
    <source>
        <dbReference type="ARBA" id="ARBA00022443"/>
    </source>
</evidence>
<evidence type="ECO:0000256" key="5">
    <source>
        <dbReference type="ARBA" id="ARBA00023212"/>
    </source>
</evidence>
<dbReference type="SUPFAM" id="SSF103657">
    <property type="entry name" value="BAR/IMD domain-like"/>
    <property type="match status" value="1"/>
</dbReference>
<keyword evidence="5" id="KW-0206">Cytoskeleton</keyword>
<comment type="subcellular location">
    <subcellularLocation>
        <location evidence="1">Cytoplasm</location>
        <location evidence="1">Cytoskeleton</location>
    </subcellularLocation>
</comment>
<keyword evidence="2 6" id="KW-0728">SH3 domain</keyword>
<feature type="domain" description="SH3" evidence="10">
    <location>
        <begin position="665"/>
        <end position="721"/>
    </location>
</feature>
<dbReference type="Proteomes" id="UP000007799">
    <property type="component" value="Unassembled WGS sequence"/>
</dbReference>
<dbReference type="GO" id="GO:0005737">
    <property type="term" value="C:cytoplasm"/>
    <property type="evidence" value="ECO:0007669"/>
    <property type="project" value="TreeGrafter"/>
</dbReference>
<dbReference type="InterPro" id="IPR036028">
    <property type="entry name" value="SH3-like_dom_sf"/>
</dbReference>
<dbReference type="Pfam" id="PF00018">
    <property type="entry name" value="SH3_1"/>
    <property type="match status" value="1"/>
</dbReference>
<feature type="compositionally biased region" description="Low complexity" evidence="9">
    <location>
        <begin position="656"/>
        <end position="669"/>
    </location>
</feature>
<evidence type="ECO:0000256" key="7">
    <source>
        <dbReference type="PROSITE-ProRule" id="PRU01077"/>
    </source>
</evidence>
<proteinExistence type="predicted"/>
<evidence type="ECO:0000259" key="10">
    <source>
        <dbReference type="PROSITE" id="PS50002"/>
    </source>
</evidence>
<evidence type="ECO:0000256" key="4">
    <source>
        <dbReference type="ARBA" id="ARBA00022553"/>
    </source>
</evidence>
<dbReference type="Gene3D" id="1.20.1270.60">
    <property type="entry name" value="Arfaptin homology (AH) domain/BAR domain"/>
    <property type="match status" value="1"/>
</dbReference>
<dbReference type="InterPro" id="IPR001452">
    <property type="entry name" value="SH3_domain"/>
</dbReference>
<dbReference type="PROSITE" id="PS50002">
    <property type="entry name" value="SH3"/>
    <property type="match status" value="1"/>
</dbReference>
<evidence type="ECO:0000256" key="3">
    <source>
        <dbReference type="ARBA" id="ARBA00022490"/>
    </source>
</evidence>
<sequence>MEPQPYEPYAQPADGQQAYYQDQHYQQQQYDQQQQYAAEQQGVPQQQPPPPPSQEQQQPAASGDDLVYRGPEFDPTQFFGAFWVHDDKNPQNHGFEELKNFLAAGNDYCKDIAGVFKERAAIEDAYAKSLQKLKAKASKLEYFPHGSLRDAWSRILKEFEEQASWHNRISDMFKSRICESLLGFEKTLRKDHKVKQQPVEKAYAKYMDVVNATAKSQKTAFSKSRDVESAECSLEEANQNTSGKFGPKDIARAEKAVKKATEVSKNADEAYKKALVALQEAREDWETAMILGCKELQELECKRVNQLKQVFYDISHTYSSLLPEITKTCEECTTCSENIDAMEVVKAVSTNRGTGAYVAQHDLYSVYEENLNLPINSTRRELILKSKLSYWKSMVAKQHADREGLMRLWDASKGIQAERHSNMSNVMAVKRKLVASDFQLVAVHATVFKIRSALYNCKGQKAPQHSLQPYLRAVEDKGCMRYRLVLPPEYNIDPQALLEEENRLSQNDSQFGIAPGIEVVSSAAQAYGNMPPTSPQPDTNEGYGVITNGQGYAQAQDSDDDFSDDDDDFSDTDVPAHAPPAQPQFQQPPPQQQGAPAPPPPPPPPSSQPQQHGAPAPAPPPPPPPMPSGQDAYYGDVASQPQPQQEEMYGDVPTYQQQQQPPSQQGAGQCRVLYDYDAQESDELSIRAGDVITLTDTSDDVWWQELDIPEGDPPQWARLLY</sequence>
<feature type="region of interest" description="Disordered" evidence="9">
    <location>
        <begin position="1"/>
        <end position="69"/>
    </location>
</feature>
<name>F2TXH8_SALR5</name>
<evidence type="ECO:0000256" key="6">
    <source>
        <dbReference type="PROSITE-ProRule" id="PRU00192"/>
    </source>
</evidence>
<feature type="region of interest" description="Disordered" evidence="9">
    <location>
        <begin position="526"/>
        <end position="674"/>
    </location>
</feature>
<dbReference type="SMART" id="SM00326">
    <property type="entry name" value="SH3"/>
    <property type="match status" value="1"/>
</dbReference>
<dbReference type="SMART" id="SM00055">
    <property type="entry name" value="FCH"/>
    <property type="match status" value="1"/>
</dbReference>
<organism evidence="13">
    <name type="scientific">Salpingoeca rosetta (strain ATCC 50818 / BSB-021)</name>
    <dbReference type="NCBI Taxonomy" id="946362"/>
    <lineage>
        <taxon>Eukaryota</taxon>
        <taxon>Choanoflagellata</taxon>
        <taxon>Craspedida</taxon>
        <taxon>Salpingoecidae</taxon>
        <taxon>Salpingoeca</taxon>
    </lineage>
</organism>
<dbReference type="PROSITE" id="PS51741">
    <property type="entry name" value="F_BAR"/>
    <property type="match status" value="1"/>
</dbReference>
<feature type="compositionally biased region" description="Polar residues" evidence="9">
    <location>
        <begin position="547"/>
        <end position="556"/>
    </location>
</feature>
<evidence type="ECO:0000313" key="13">
    <source>
        <dbReference type="Proteomes" id="UP000007799"/>
    </source>
</evidence>